<protein>
    <submittedName>
        <fullName evidence="1">Uncharacterized protein</fullName>
    </submittedName>
</protein>
<accession>A0A8S1RNS8</accession>
<reference evidence="1" key="1">
    <citation type="submission" date="2021-01" db="EMBL/GenBank/DDBJ databases">
        <authorList>
            <consortium name="Genoscope - CEA"/>
            <person name="William W."/>
        </authorList>
    </citation>
    <scope>NUCLEOTIDE SEQUENCE</scope>
</reference>
<comment type="caution">
    <text evidence="1">The sequence shown here is derived from an EMBL/GenBank/DDBJ whole genome shotgun (WGS) entry which is preliminary data.</text>
</comment>
<dbReference type="AlphaFoldDB" id="A0A8S1RNS8"/>
<gene>
    <name evidence="1" type="ORF">PSON_ATCC_30995.1.T1960027</name>
</gene>
<organism evidence="1 2">
    <name type="scientific">Paramecium sonneborni</name>
    <dbReference type="NCBI Taxonomy" id="65129"/>
    <lineage>
        <taxon>Eukaryota</taxon>
        <taxon>Sar</taxon>
        <taxon>Alveolata</taxon>
        <taxon>Ciliophora</taxon>
        <taxon>Intramacronucleata</taxon>
        <taxon>Oligohymenophorea</taxon>
        <taxon>Peniculida</taxon>
        <taxon>Parameciidae</taxon>
        <taxon>Paramecium</taxon>
    </lineage>
</organism>
<keyword evidence="2" id="KW-1185">Reference proteome</keyword>
<name>A0A8S1RNS8_9CILI</name>
<evidence type="ECO:0000313" key="1">
    <source>
        <dbReference type="EMBL" id="CAD8128780.1"/>
    </source>
</evidence>
<dbReference type="EMBL" id="CAJJDN010000196">
    <property type="protein sequence ID" value="CAD8128780.1"/>
    <property type="molecule type" value="Genomic_DNA"/>
</dbReference>
<sequence length="122" mass="14582">MPKNRQEQKTLVTKSFLMIKQFQYHKQKQLLIIKSISCSLQMTTQIRILRVFHSAQEHPDLYLKNNTFQITKKLKSPPISQKIFLHPKPKQHNRKAEESLEKSVQRCKKLKFIEQVLPNEEE</sequence>
<dbReference type="Proteomes" id="UP000692954">
    <property type="component" value="Unassembled WGS sequence"/>
</dbReference>
<evidence type="ECO:0000313" key="2">
    <source>
        <dbReference type="Proteomes" id="UP000692954"/>
    </source>
</evidence>
<proteinExistence type="predicted"/>